<sequence>MTESLSQSVSGSYLVSSDPIKSTQMLPTPVLEGPPKGSEPNWGLLNTPTGQQTCTQLEKENQDLRYSLKMAHCHIQAQDTCCQNLHIGKLHLSLYAKETKKLTGCAKLFSGRRGQHLTCPEFIGLVDIADAAKADMEKHKVNNKAFQAAKKQAKEAIEVQWKKIYADHVLALENWTMKCTQLTEAGITASQHPKKLTRAANHNYQQNFRAGRLAETKEWRGVTQQLVTLKWMNNQLNIND</sequence>
<evidence type="ECO:0000313" key="2">
    <source>
        <dbReference type="Proteomes" id="UP000054279"/>
    </source>
</evidence>
<proteinExistence type="predicted"/>
<protein>
    <submittedName>
        <fullName evidence="1">Uncharacterized protein</fullName>
    </submittedName>
</protein>
<dbReference type="EMBL" id="KN837208">
    <property type="protein sequence ID" value="KIJ33783.1"/>
    <property type="molecule type" value="Genomic_DNA"/>
</dbReference>
<dbReference type="HOGENOM" id="CLU_1157010_0_0_1"/>
<keyword evidence="2" id="KW-1185">Reference proteome</keyword>
<dbReference type="AlphaFoldDB" id="A0A0C9TTU1"/>
<gene>
    <name evidence="1" type="ORF">M422DRAFT_52297</name>
</gene>
<organism evidence="1 2">
    <name type="scientific">Sphaerobolus stellatus (strain SS14)</name>
    <dbReference type="NCBI Taxonomy" id="990650"/>
    <lineage>
        <taxon>Eukaryota</taxon>
        <taxon>Fungi</taxon>
        <taxon>Dikarya</taxon>
        <taxon>Basidiomycota</taxon>
        <taxon>Agaricomycotina</taxon>
        <taxon>Agaricomycetes</taxon>
        <taxon>Phallomycetidae</taxon>
        <taxon>Geastrales</taxon>
        <taxon>Sphaerobolaceae</taxon>
        <taxon>Sphaerobolus</taxon>
    </lineage>
</organism>
<accession>A0A0C9TTU1</accession>
<name>A0A0C9TTU1_SPHS4</name>
<dbReference type="Proteomes" id="UP000054279">
    <property type="component" value="Unassembled WGS sequence"/>
</dbReference>
<evidence type="ECO:0000313" key="1">
    <source>
        <dbReference type="EMBL" id="KIJ33783.1"/>
    </source>
</evidence>
<reference evidence="1 2" key="1">
    <citation type="submission" date="2014-06" db="EMBL/GenBank/DDBJ databases">
        <title>Evolutionary Origins and Diversification of the Mycorrhizal Mutualists.</title>
        <authorList>
            <consortium name="DOE Joint Genome Institute"/>
            <consortium name="Mycorrhizal Genomics Consortium"/>
            <person name="Kohler A."/>
            <person name="Kuo A."/>
            <person name="Nagy L.G."/>
            <person name="Floudas D."/>
            <person name="Copeland A."/>
            <person name="Barry K.W."/>
            <person name="Cichocki N."/>
            <person name="Veneault-Fourrey C."/>
            <person name="LaButti K."/>
            <person name="Lindquist E.A."/>
            <person name="Lipzen A."/>
            <person name="Lundell T."/>
            <person name="Morin E."/>
            <person name="Murat C."/>
            <person name="Riley R."/>
            <person name="Ohm R."/>
            <person name="Sun H."/>
            <person name="Tunlid A."/>
            <person name="Henrissat B."/>
            <person name="Grigoriev I.V."/>
            <person name="Hibbett D.S."/>
            <person name="Martin F."/>
        </authorList>
    </citation>
    <scope>NUCLEOTIDE SEQUENCE [LARGE SCALE GENOMIC DNA]</scope>
    <source>
        <strain evidence="1 2">SS14</strain>
    </source>
</reference>